<keyword evidence="7 11" id="KW-0862">Zinc</keyword>
<proteinExistence type="inferred from homology"/>
<gene>
    <name evidence="13" type="ORF">CLV59_103409</name>
</gene>
<dbReference type="EMBL" id="QLMA01000003">
    <property type="protein sequence ID" value="RAJ83442.1"/>
    <property type="molecule type" value="Genomic_DNA"/>
</dbReference>
<reference evidence="13 14" key="1">
    <citation type="submission" date="2018-06" db="EMBL/GenBank/DDBJ databases">
        <title>Genomic Encyclopedia of Archaeal and Bacterial Type Strains, Phase II (KMG-II): from individual species to whole genera.</title>
        <authorList>
            <person name="Goeker M."/>
        </authorList>
    </citation>
    <scope>NUCLEOTIDE SEQUENCE [LARGE SCALE GENOMIC DNA]</scope>
    <source>
        <strain evidence="13 14">DSM 29821</strain>
    </source>
</reference>
<dbReference type="InterPro" id="IPR004387">
    <property type="entry name" value="Pept_M50_Zn"/>
</dbReference>
<evidence type="ECO:0000313" key="13">
    <source>
        <dbReference type="EMBL" id="RAJ83442.1"/>
    </source>
</evidence>
<keyword evidence="11" id="KW-0479">Metal-binding</keyword>
<keyword evidence="4 13" id="KW-0645">Protease</keyword>
<keyword evidence="9 11" id="KW-0482">Metalloprotease</keyword>
<comment type="cofactor">
    <cofactor evidence="1 11">
        <name>Zn(2+)</name>
        <dbReference type="ChEBI" id="CHEBI:29105"/>
    </cofactor>
</comment>
<dbReference type="GO" id="GO:0006508">
    <property type="term" value="P:proteolysis"/>
    <property type="evidence" value="ECO:0007669"/>
    <property type="project" value="UniProtKB-KW"/>
</dbReference>
<dbReference type="Pfam" id="PF02163">
    <property type="entry name" value="Peptidase_M50"/>
    <property type="match status" value="1"/>
</dbReference>
<dbReference type="PANTHER" id="PTHR42837">
    <property type="entry name" value="REGULATOR OF SIGMA-E PROTEASE RSEP"/>
    <property type="match status" value="1"/>
</dbReference>
<dbReference type="RefSeq" id="WP_111592087.1">
    <property type="nucleotide sequence ID" value="NZ_QLMA01000003.1"/>
</dbReference>
<evidence type="ECO:0000313" key="14">
    <source>
        <dbReference type="Proteomes" id="UP000249819"/>
    </source>
</evidence>
<protein>
    <recommendedName>
        <fullName evidence="11">Zinc metalloprotease</fullName>
        <ecNumber evidence="11">3.4.24.-</ecNumber>
    </recommendedName>
</protein>
<evidence type="ECO:0000256" key="10">
    <source>
        <dbReference type="ARBA" id="ARBA00023136"/>
    </source>
</evidence>
<evidence type="ECO:0000256" key="8">
    <source>
        <dbReference type="ARBA" id="ARBA00022989"/>
    </source>
</evidence>
<evidence type="ECO:0000256" key="9">
    <source>
        <dbReference type="ARBA" id="ARBA00023049"/>
    </source>
</evidence>
<dbReference type="PROSITE" id="PS50106">
    <property type="entry name" value="PDZ"/>
    <property type="match status" value="1"/>
</dbReference>
<dbReference type="Gene3D" id="2.30.42.10">
    <property type="match status" value="2"/>
</dbReference>
<dbReference type="Proteomes" id="UP000249819">
    <property type="component" value="Unassembled WGS sequence"/>
</dbReference>
<feature type="transmembrane region" description="Helical" evidence="11">
    <location>
        <begin position="106"/>
        <end position="129"/>
    </location>
</feature>
<feature type="transmembrane region" description="Helical" evidence="11">
    <location>
        <begin position="377"/>
        <end position="403"/>
    </location>
</feature>
<dbReference type="GO" id="GO:0016020">
    <property type="term" value="C:membrane"/>
    <property type="evidence" value="ECO:0007669"/>
    <property type="project" value="UniProtKB-SubCell"/>
</dbReference>
<dbReference type="GO" id="GO:0046872">
    <property type="term" value="F:metal ion binding"/>
    <property type="evidence" value="ECO:0007669"/>
    <property type="project" value="UniProtKB-KW"/>
</dbReference>
<dbReference type="NCBIfam" id="TIGR00054">
    <property type="entry name" value="RIP metalloprotease RseP"/>
    <property type="match status" value="1"/>
</dbReference>
<comment type="subcellular location">
    <subcellularLocation>
        <location evidence="2">Membrane</location>
        <topology evidence="2">Multi-pass membrane protein</topology>
    </subcellularLocation>
</comment>
<feature type="transmembrane region" description="Helical" evidence="11">
    <location>
        <begin position="415"/>
        <end position="434"/>
    </location>
</feature>
<evidence type="ECO:0000256" key="3">
    <source>
        <dbReference type="ARBA" id="ARBA00007931"/>
    </source>
</evidence>
<evidence type="ECO:0000256" key="5">
    <source>
        <dbReference type="ARBA" id="ARBA00022692"/>
    </source>
</evidence>
<organism evidence="13 14">
    <name type="scientific">Chitinophaga dinghuensis</name>
    <dbReference type="NCBI Taxonomy" id="1539050"/>
    <lineage>
        <taxon>Bacteria</taxon>
        <taxon>Pseudomonadati</taxon>
        <taxon>Bacteroidota</taxon>
        <taxon>Chitinophagia</taxon>
        <taxon>Chitinophagales</taxon>
        <taxon>Chitinophagaceae</taxon>
        <taxon>Chitinophaga</taxon>
    </lineage>
</organism>
<evidence type="ECO:0000256" key="7">
    <source>
        <dbReference type="ARBA" id="ARBA00022833"/>
    </source>
</evidence>
<evidence type="ECO:0000259" key="12">
    <source>
        <dbReference type="PROSITE" id="PS50106"/>
    </source>
</evidence>
<dbReference type="EC" id="3.4.24.-" evidence="11"/>
<evidence type="ECO:0000256" key="6">
    <source>
        <dbReference type="ARBA" id="ARBA00022801"/>
    </source>
</evidence>
<dbReference type="CDD" id="cd06163">
    <property type="entry name" value="S2P-M50_PDZ_RseP-like"/>
    <property type="match status" value="1"/>
</dbReference>
<accession>A0A327W3S7</accession>
<dbReference type="SMART" id="SM00228">
    <property type="entry name" value="PDZ"/>
    <property type="match status" value="1"/>
</dbReference>
<keyword evidence="6 11" id="KW-0378">Hydrolase</keyword>
<dbReference type="InterPro" id="IPR036034">
    <property type="entry name" value="PDZ_sf"/>
</dbReference>
<evidence type="ECO:0000256" key="4">
    <source>
        <dbReference type="ARBA" id="ARBA00022670"/>
    </source>
</evidence>
<dbReference type="PANTHER" id="PTHR42837:SF2">
    <property type="entry name" value="MEMBRANE METALLOPROTEASE ARASP2, CHLOROPLASTIC-RELATED"/>
    <property type="match status" value="1"/>
</dbReference>
<feature type="transmembrane region" description="Helical" evidence="11">
    <location>
        <begin position="6"/>
        <end position="26"/>
    </location>
</feature>
<keyword evidence="14" id="KW-1185">Reference proteome</keyword>
<name>A0A327W3S7_9BACT</name>
<evidence type="ECO:0000256" key="11">
    <source>
        <dbReference type="RuleBase" id="RU362031"/>
    </source>
</evidence>
<dbReference type="InterPro" id="IPR008915">
    <property type="entry name" value="Peptidase_M50"/>
</dbReference>
<feature type="domain" description="PDZ" evidence="12">
    <location>
        <begin position="187"/>
        <end position="286"/>
    </location>
</feature>
<dbReference type="OrthoDB" id="9782003at2"/>
<dbReference type="SUPFAM" id="SSF50156">
    <property type="entry name" value="PDZ domain-like"/>
    <property type="match status" value="2"/>
</dbReference>
<comment type="similarity">
    <text evidence="3 11">Belongs to the peptidase M50B family.</text>
</comment>
<evidence type="ECO:0000256" key="2">
    <source>
        <dbReference type="ARBA" id="ARBA00004141"/>
    </source>
</evidence>
<dbReference type="InterPro" id="IPR001478">
    <property type="entry name" value="PDZ"/>
</dbReference>
<keyword evidence="5 11" id="KW-0812">Transmembrane</keyword>
<dbReference type="GO" id="GO:0004222">
    <property type="term" value="F:metalloendopeptidase activity"/>
    <property type="evidence" value="ECO:0007669"/>
    <property type="project" value="InterPro"/>
</dbReference>
<keyword evidence="10 11" id="KW-0472">Membrane</keyword>
<evidence type="ECO:0000256" key="1">
    <source>
        <dbReference type="ARBA" id="ARBA00001947"/>
    </source>
</evidence>
<comment type="caution">
    <text evidence="13">The sequence shown here is derived from an EMBL/GenBank/DDBJ whole genome shotgun (WGS) entry which is preliminary data.</text>
</comment>
<sequence length="446" mass="50074">MTLELILVKGGQLILSLSILVVLHELGHFIPAKLFKTRVEKFYLFFDPWFSLFKIKKGETEYGIGWLPLGGYVKISGMIDESMDKEQMAKPPQSWEFRAKPAWQRLIIMIGGVTVNILLAFFIYSMILWSKGYTYIPTKDLPYGVKVDSLGKSIGLQDGDKILSLDHKEVKEFDKIPVYMILHGAKTIQVDRNGQQVDVAVPEGFIRRVMGIMKGGGSFLDPNMPDTVPYVIGKVVEGFPGAKAGLQTDDRMLAVNGVSTPDTKSFLTEMKKYKSQTIDLQILRGKDTMTVHPVLDTTGKLVLLPFKTVTIHYSFLESFPAGVRMGVDKLNSYVLQLRLLFVSKEVKMTESVGGFASIAKLFPDQWNWLDFWQLTAFLSLILAFMNILPIPALDGGHVLFLLYEIVTGRKPSEKFLEYAQIVGMVIVLGLLLFANGLDIWRGIFGK</sequence>
<keyword evidence="8 11" id="KW-1133">Transmembrane helix</keyword>
<dbReference type="AlphaFoldDB" id="A0A327W3S7"/>